<proteinExistence type="predicted"/>
<protein>
    <submittedName>
        <fullName evidence="1">Uncharacterized protein</fullName>
    </submittedName>
</protein>
<dbReference type="RefSeq" id="WP_050624418.1">
    <property type="nucleotide sequence ID" value="NZ_AP023420.1"/>
</dbReference>
<evidence type="ECO:0000313" key="1">
    <source>
        <dbReference type="EMBL" id="BCK85014.1"/>
    </source>
</evidence>
<dbReference type="EMBL" id="AP023420">
    <property type="protein sequence ID" value="BCK85014.1"/>
    <property type="molecule type" value="Genomic_DNA"/>
</dbReference>
<dbReference type="Proteomes" id="UP000679848">
    <property type="component" value="Chromosome"/>
</dbReference>
<keyword evidence="2" id="KW-1185">Reference proteome</keyword>
<evidence type="ECO:0000313" key="2">
    <source>
        <dbReference type="Proteomes" id="UP000679848"/>
    </source>
</evidence>
<gene>
    <name evidence="1" type="ORF">MM59RIKEN_23330</name>
</gene>
<dbReference type="GeneID" id="78199059"/>
<reference evidence="1" key="1">
    <citation type="submission" date="2020-09" db="EMBL/GenBank/DDBJ databases">
        <title>New species isolated from human feces.</title>
        <authorList>
            <person name="Kitahara M."/>
            <person name="Shigeno Y."/>
            <person name="Shime M."/>
            <person name="Matsumoto Y."/>
            <person name="Nakamura S."/>
            <person name="Motooka D."/>
            <person name="Fukuoka S."/>
            <person name="Nishikawa H."/>
            <person name="Benno Y."/>
        </authorList>
    </citation>
    <scope>NUCLEOTIDE SEQUENCE</scope>
    <source>
        <strain evidence="1">MM59</strain>
    </source>
</reference>
<name>A0A810QAM5_9FIRM</name>
<dbReference type="KEGG" id="pfaa:MM59RIKEN_23330"/>
<organism evidence="1 2">
    <name type="scientific">Pusillibacter faecalis</name>
    <dbReference type="NCBI Taxonomy" id="2714358"/>
    <lineage>
        <taxon>Bacteria</taxon>
        <taxon>Bacillati</taxon>
        <taxon>Bacillota</taxon>
        <taxon>Clostridia</taxon>
        <taxon>Eubacteriales</taxon>
        <taxon>Oscillospiraceae</taxon>
        <taxon>Pusillibacter</taxon>
    </lineage>
</organism>
<accession>A0A810QAM5</accession>
<sequence length="235" mass="27747">MSYYTTGSGSIMLRIPSDTARRQLYDDLLGRYDRLCSEEMSQCGEQMAKSVQGEYQRRKCQMKRYDDPLWWLTTVLNDVGFVELERGMETDDFFIEMTYSGNYDERTVMDVLDMLVPYTQEGCISYIGEDNTYWRHQFVDGVWVKLRGQICYETPEQCRCQTFPQTHANLERLISEIRRHAIYDNRPYEKKARVLLEAYDQMDPDGVLLALTGRRLYEHEAAAGLWKEDKQEDKP</sequence>
<dbReference type="AlphaFoldDB" id="A0A810QAM5"/>